<dbReference type="NCBIfam" id="TIGR00391">
    <property type="entry name" value="hydA"/>
    <property type="match status" value="1"/>
</dbReference>
<keyword evidence="6 14" id="KW-0004">4Fe-4S</keyword>
<evidence type="ECO:0000256" key="2">
    <source>
        <dbReference type="ARBA" id="ARBA00001966"/>
    </source>
</evidence>
<evidence type="ECO:0000256" key="8">
    <source>
        <dbReference type="ARBA" id="ARBA00022723"/>
    </source>
</evidence>
<keyword evidence="15" id="KW-0472">Membrane</keyword>
<reference evidence="18 21" key="4">
    <citation type="submission" date="2019-12" db="EMBL/GenBank/DDBJ databases">
        <title>Multi-Generational Helicobacter saguini Isolates.</title>
        <authorList>
            <person name="Mannion A."/>
            <person name="Shen Z."/>
            <person name="Fox J.G."/>
        </authorList>
    </citation>
    <scope>NUCLEOTIDE SEQUENCE [LARGE SCALE GENOMIC DNA]</scope>
    <source>
        <strain evidence="18">16-048</strain>
        <strain evidence="21">16-048 (F4)</strain>
    </source>
</reference>
<evidence type="ECO:0000256" key="4">
    <source>
        <dbReference type="ARBA" id="ARBA00006605"/>
    </source>
</evidence>
<feature type="binding site" evidence="14">
    <location>
        <position position="308"/>
    </location>
    <ligand>
        <name>[4Fe-4S] cluster</name>
        <dbReference type="ChEBI" id="CHEBI:49883"/>
        <label>2</label>
    </ligand>
</feature>
<proteinExistence type="inferred from homology"/>
<evidence type="ECO:0000256" key="6">
    <source>
        <dbReference type="ARBA" id="ARBA00022485"/>
    </source>
</evidence>
<protein>
    <submittedName>
        <fullName evidence="18">Hydrogenase small subunit</fullName>
    </submittedName>
    <submittedName>
        <fullName evidence="19">Twin-arginine translocation signal domain-containing protein</fullName>
    </submittedName>
</protein>
<reference evidence="19" key="3">
    <citation type="submission" date="2018-04" db="EMBL/GenBank/DDBJ databases">
        <authorList>
            <person name="Sheh A."/>
            <person name="Shen Z."/>
            <person name="Mannion A.J."/>
            <person name="Fox J.G."/>
        </authorList>
    </citation>
    <scope>NUCLEOTIDE SEQUENCE</scope>
    <source>
        <strain evidence="19">MIT 97-6194</strain>
    </source>
</reference>
<feature type="binding site" evidence="14">
    <location>
        <position position="135"/>
    </location>
    <ligand>
        <name>[4Fe-4S] cluster</name>
        <dbReference type="ChEBI" id="CHEBI:49883"/>
        <label>1</label>
    </ligand>
</feature>
<dbReference type="EMBL" id="JRMP02000006">
    <property type="protein sequence ID" value="TLD94621.1"/>
    <property type="molecule type" value="Genomic_DNA"/>
</dbReference>
<feature type="binding site" evidence="14">
    <location>
        <position position="370"/>
    </location>
    <ligand>
        <name>[3Fe-4S] cluster</name>
        <dbReference type="ChEBI" id="CHEBI:21137"/>
    </ligand>
</feature>
<keyword evidence="8 14" id="KW-0479">Metal-binding</keyword>
<dbReference type="Pfam" id="PF01058">
    <property type="entry name" value="Oxidored_q6"/>
    <property type="match status" value="1"/>
</dbReference>
<keyword evidence="12 14" id="KW-0411">Iron-sulfur</keyword>
<gene>
    <name evidence="18" type="ORF">DCO61_11950</name>
    <name evidence="19" type="ORF">LS64_005470</name>
</gene>
<feature type="binding site" evidence="14">
    <location>
        <position position="367"/>
    </location>
    <ligand>
        <name>[3Fe-4S] cluster</name>
        <dbReference type="ChEBI" id="CHEBI:21137"/>
    </ligand>
</feature>
<evidence type="ECO:0000256" key="15">
    <source>
        <dbReference type="SAM" id="Phobius"/>
    </source>
</evidence>
<keyword evidence="20" id="KW-1185">Reference proteome</keyword>
<feature type="binding site" evidence="14">
    <location>
        <position position="348"/>
    </location>
    <ligand>
        <name>[3Fe-4S] cluster</name>
        <dbReference type="ChEBI" id="CHEBI:21137"/>
    </ligand>
</feature>
<evidence type="ECO:0000256" key="3">
    <source>
        <dbReference type="ARBA" id="ARBA00004196"/>
    </source>
</evidence>
<evidence type="ECO:0000256" key="10">
    <source>
        <dbReference type="ARBA" id="ARBA00023002"/>
    </source>
</evidence>
<feature type="transmembrane region" description="Helical" evidence="15">
    <location>
        <begin position="405"/>
        <end position="424"/>
    </location>
</feature>
<dbReference type="STRING" id="1548018.LS64_09545"/>
<dbReference type="AlphaFoldDB" id="A0A347W0Q8"/>
<comment type="similarity">
    <text evidence="4">Belongs to the [NiFe]/[NiFeSe] hydrogenase small subunit family.</text>
</comment>
<evidence type="ECO:0000256" key="7">
    <source>
        <dbReference type="ARBA" id="ARBA00022505"/>
    </source>
</evidence>
<evidence type="ECO:0000313" key="19">
    <source>
        <dbReference type="EMBL" id="TLD94621.1"/>
    </source>
</evidence>
<dbReference type="PROSITE" id="PS51318">
    <property type="entry name" value="TAT"/>
    <property type="match status" value="1"/>
</dbReference>
<comment type="cofactor">
    <cofactor evidence="1">
        <name>[3Fe-4S] cluster</name>
        <dbReference type="ChEBI" id="CHEBI:21137"/>
    </cofactor>
</comment>
<keyword evidence="7" id="KW-0500">Molybdenum</keyword>
<dbReference type="NCBIfam" id="TIGR01409">
    <property type="entry name" value="TAT_signal_seq"/>
    <property type="match status" value="1"/>
</dbReference>
<dbReference type="Pfam" id="PF14720">
    <property type="entry name" value="NiFe_hyd_SSU_C"/>
    <property type="match status" value="1"/>
</dbReference>
<dbReference type="PANTHER" id="PTHR30013:SF7">
    <property type="entry name" value="HYDROGENASE-2 SMALL CHAIN"/>
    <property type="match status" value="1"/>
</dbReference>
<keyword evidence="11 14" id="KW-0408">Iron</keyword>
<name>A0A347W0Q8_9HELI</name>
<evidence type="ECO:0000256" key="11">
    <source>
        <dbReference type="ARBA" id="ARBA00023004"/>
    </source>
</evidence>
<keyword evidence="15" id="KW-1133">Transmembrane helix</keyword>
<evidence type="ECO:0000313" key="21">
    <source>
        <dbReference type="Proteomes" id="UP000477070"/>
    </source>
</evidence>
<keyword evidence="15" id="KW-0812">Transmembrane</keyword>
<comment type="caution">
    <text evidence="19">The sequence shown here is derived from an EMBL/GenBank/DDBJ whole genome shotgun (WGS) entry which is preliminary data.</text>
</comment>
<evidence type="ECO:0000256" key="1">
    <source>
        <dbReference type="ARBA" id="ARBA00001927"/>
    </source>
</evidence>
<feature type="binding site" evidence="14">
    <location>
        <position position="267"/>
    </location>
    <ligand>
        <name>[4Fe-4S] cluster</name>
        <dbReference type="ChEBI" id="CHEBI:49883"/>
        <label>1</label>
    </ligand>
</feature>
<dbReference type="InterPro" id="IPR019546">
    <property type="entry name" value="TAT_signal_bac_arc"/>
</dbReference>
<comment type="cofactor">
    <cofactor evidence="2">
        <name>[4Fe-4S] cluster</name>
        <dbReference type="ChEBI" id="CHEBI:49883"/>
    </cofactor>
</comment>
<keyword evidence="13 14" id="KW-0003">3Fe-4S</keyword>
<dbReference type="Proteomes" id="UP000477070">
    <property type="component" value="Unassembled WGS sequence"/>
</dbReference>
<dbReference type="EMBL" id="QBIU01000002">
    <property type="protein sequence ID" value="MWV70675.1"/>
    <property type="molecule type" value="Genomic_DNA"/>
</dbReference>
<evidence type="ECO:0000256" key="9">
    <source>
        <dbReference type="ARBA" id="ARBA00022729"/>
    </source>
</evidence>
<dbReference type="Proteomes" id="UP000029714">
    <property type="component" value="Unassembled WGS sequence"/>
</dbReference>
<dbReference type="InterPro" id="IPR006137">
    <property type="entry name" value="NADH_UbQ_OxRdtase-like_20kDa"/>
</dbReference>
<comment type="subunit">
    <text evidence="5">Heterodimer of a large and a small subunit.</text>
</comment>
<feature type="binding site" evidence="14">
    <location>
        <position position="138"/>
    </location>
    <ligand>
        <name>[4Fe-4S] cluster</name>
        <dbReference type="ChEBI" id="CHEBI:49883"/>
        <label>1</label>
    </ligand>
</feature>
<reference evidence="19 20" key="2">
    <citation type="journal article" date="2016" name="Infect. Immun.">
        <title>Helicobacter saguini, a Novel Helicobacter Isolated from Cotton-Top Tamarins with Ulcerative Colitis, Has Proinflammatory Properties and Induces Typhlocolitis and Dysplasia in Gnotobiotic IL-10-/- Mice.</title>
        <authorList>
            <person name="Shen Z."/>
            <person name="Mannion A."/>
            <person name="Whary M.T."/>
            <person name="Muthupalani S."/>
            <person name="Sheh A."/>
            <person name="Feng Y."/>
            <person name="Gong G."/>
            <person name="Vandamme P."/>
            <person name="Holcombe H.R."/>
            <person name="Paster B.J."/>
            <person name="Fox J.G."/>
        </authorList>
    </citation>
    <scope>NUCLEOTIDE SEQUENCE [LARGE SCALE GENOMIC DNA]</scope>
    <source>
        <strain evidence="19 20">MIT 97-6194</strain>
    </source>
</reference>
<keyword evidence="9" id="KW-0732">Signal</keyword>
<dbReference type="PANTHER" id="PTHR30013">
    <property type="entry name" value="NIFE / NIFESE HYDROGENASE SMALL SUBUNIT FAMILY MEMBER"/>
    <property type="match status" value="1"/>
</dbReference>
<evidence type="ECO:0000313" key="18">
    <source>
        <dbReference type="EMBL" id="MWV70675.1"/>
    </source>
</evidence>
<dbReference type="InterPro" id="IPR006311">
    <property type="entry name" value="TAT_signal"/>
</dbReference>
<feature type="binding site" evidence="14">
    <location>
        <position position="339"/>
    </location>
    <ligand>
        <name>[4Fe-4S] cluster</name>
        <dbReference type="ChEBI" id="CHEBI:49883"/>
        <label>2</label>
    </ligand>
</feature>
<dbReference type="OrthoDB" id="9766729at2"/>
<dbReference type="InterPro" id="IPR037024">
    <property type="entry name" value="NiFe_Hase_small_N_sf"/>
</dbReference>
<feature type="binding site" evidence="14">
    <location>
        <position position="333"/>
    </location>
    <ligand>
        <name>[4Fe-4S] cluster</name>
        <dbReference type="ChEBI" id="CHEBI:49883"/>
        <label>2</label>
    </ligand>
</feature>
<organism evidence="19 20">
    <name type="scientific">Helicobacter saguini</name>
    <dbReference type="NCBI Taxonomy" id="1548018"/>
    <lineage>
        <taxon>Bacteria</taxon>
        <taxon>Pseudomonadati</taxon>
        <taxon>Campylobacterota</taxon>
        <taxon>Epsilonproteobacteria</taxon>
        <taxon>Campylobacterales</taxon>
        <taxon>Helicobacteraceae</taxon>
        <taxon>Helicobacter</taxon>
    </lineage>
</organism>
<evidence type="ECO:0000256" key="14">
    <source>
        <dbReference type="PIRSR" id="PIRSR000310-1"/>
    </source>
</evidence>
<dbReference type="GO" id="GO:0009375">
    <property type="term" value="C:ferredoxin hydrogenase complex"/>
    <property type="evidence" value="ECO:0007669"/>
    <property type="project" value="InterPro"/>
</dbReference>
<dbReference type="Gene3D" id="4.10.480.10">
    <property type="entry name" value="Cytochrome-c3 hydrogenase, C-terminal domain"/>
    <property type="match status" value="1"/>
</dbReference>
<dbReference type="SUPFAM" id="SSF56770">
    <property type="entry name" value="HydA/Nqo6-like"/>
    <property type="match status" value="1"/>
</dbReference>
<dbReference type="InterPro" id="IPR037148">
    <property type="entry name" value="NiFe-Hase_small_C_sf"/>
</dbReference>
<comment type="subcellular location">
    <subcellularLocation>
        <location evidence="3">Cell envelope</location>
    </subcellularLocation>
</comment>
<dbReference type="GO" id="GO:0009061">
    <property type="term" value="P:anaerobic respiration"/>
    <property type="evidence" value="ECO:0007669"/>
    <property type="project" value="TreeGrafter"/>
</dbReference>
<evidence type="ECO:0000259" key="16">
    <source>
        <dbReference type="Pfam" id="PF01058"/>
    </source>
</evidence>
<dbReference type="PIRSF" id="PIRSF000310">
    <property type="entry name" value="NiFe_hyd_ssu"/>
    <property type="match status" value="1"/>
</dbReference>
<accession>A0A347W0Q8</accession>
<dbReference type="GO" id="GO:0051539">
    <property type="term" value="F:4 iron, 4 sulfur cluster binding"/>
    <property type="evidence" value="ECO:0007669"/>
    <property type="project" value="UniProtKB-KW"/>
</dbReference>
<evidence type="ECO:0000256" key="12">
    <source>
        <dbReference type="ARBA" id="ARBA00023014"/>
    </source>
</evidence>
<dbReference type="InterPro" id="IPR027394">
    <property type="entry name" value="Cytochrome-c3_hydrogenase_C"/>
</dbReference>
<evidence type="ECO:0000313" key="20">
    <source>
        <dbReference type="Proteomes" id="UP000029714"/>
    </source>
</evidence>
<feature type="domain" description="NADH:ubiquinone oxidoreductase-like 20kDa subunit" evidence="16">
    <location>
        <begin position="135"/>
        <end position="280"/>
    </location>
</feature>
<dbReference type="GO" id="GO:0051538">
    <property type="term" value="F:3 iron, 4 sulfur cluster binding"/>
    <property type="evidence" value="ECO:0007669"/>
    <property type="project" value="UniProtKB-KW"/>
</dbReference>
<feature type="domain" description="Cytochrome-c3 hydrogenase C-terminal" evidence="17">
    <location>
        <begin position="300"/>
        <end position="382"/>
    </location>
</feature>
<feature type="binding site" evidence="14">
    <location>
        <position position="234"/>
    </location>
    <ligand>
        <name>[4Fe-4S] cluster</name>
        <dbReference type="ChEBI" id="CHEBI:49883"/>
        <label>1</label>
    </ligand>
</feature>
<evidence type="ECO:0000256" key="13">
    <source>
        <dbReference type="ARBA" id="ARBA00023291"/>
    </source>
</evidence>
<dbReference type="GO" id="GO:0016020">
    <property type="term" value="C:membrane"/>
    <property type="evidence" value="ECO:0007669"/>
    <property type="project" value="TreeGrafter"/>
</dbReference>
<evidence type="ECO:0000259" key="17">
    <source>
        <dbReference type="Pfam" id="PF14720"/>
    </source>
</evidence>
<reference evidence="19 20" key="1">
    <citation type="journal article" date="2014" name="Genome Announc.">
        <title>Draft genome sequences of eight enterohepatic helicobacter species isolated from both laboratory and wild rodents.</title>
        <authorList>
            <person name="Sheh A."/>
            <person name="Shen Z."/>
            <person name="Fox J.G."/>
        </authorList>
    </citation>
    <scope>NUCLEOTIDE SEQUENCE [LARGE SCALE GENOMIC DNA]</scope>
    <source>
        <strain evidence="19 20">MIT 97-6194</strain>
    </source>
</reference>
<evidence type="ECO:0000256" key="5">
    <source>
        <dbReference type="ARBA" id="ARBA00011771"/>
    </source>
</evidence>
<feature type="binding site" evidence="14">
    <location>
        <position position="305"/>
    </location>
    <ligand>
        <name>[4Fe-4S] cluster</name>
        <dbReference type="ChEBI" id="CHEBI:49883"/>
        <label>2</label>
    </ligand>
</feature>
<dbReference type="GO" id="GO:0046872">
    <property type="term" value="F:metal ion binding"/>
    <property type="evidence" value="ECO:0007669"/>
    <property type="project" value="UniProtKB-KW"/>
</dbReference>
<dbReference type="PRINTS" id="PR00614">
    <property type="entry name" value="NIHGNASESMLL"/>
</dbReference>
<dbReference type="GO" id="GO:0044569">
    <property type="term" value="C:[Ni-Fe] hydrogenase complex"/>
    <property type="evidence" value="ECO:0007669"/>
    <property type="project" value="TreeGrafter"/>
</dbReference>
<dbReference type="InterPro" id="IPR001821">
    <property type="entry name" value="NiFe_hydrogenase_ssu"/>
</dbReference>
<dbReference type="GO" id="GO:0009055">
    <property type="term" value="F:electron transfer activity"/>
    <property type="evidence" value="ECO:0007669"/>
    <property type="project" value="TreeGrafter"/>
</dbReference>
<keyword evidence="10" id="KW-0560">Oxidoreductase</keyword>
<dbReference type="Gene3D" id="3.40.50.700">
    <property type="entry name" value="NADH:ubiquinone oxidoreductase-like, 20kDa subunit"/>
    <property type="match status" value="1"/>
</dbReference>
<dbReference type="GO" id="GO:0030313">
    <property type="term" value="C:cell envelope"/>
    <property type="evidence" value="ECO:0007669"/>
    <property type="project" value="UniProtKB-SubCell"/>
</dbReference>
<dbReference type="GO" id="GO:0008901">
    <property type="term" value="F:ferredoxin hydrogenase activity"/>
    <property type="evidence" value="ECO:0007669"/>
    <property type="project" value="InterPro"/>
</dbReference>
<sequence>MESKSVKLDSKQNIESNLKNHNLDSKNIESSAETLEHVLNPVGENLTFTTKKGLFNKIKARLSALAKLPPLRKNENQKELKDVLSEKGVSRRDFMKWAAVITASLGLPASFAPLTMRAAELAGRVPLIWLHMAECTGCSESLLRSEDPSIDSIIFDYVSLEYHETIMVASGYQAEKSLEDAIKTYAGRYILMVEGGIPKNTEYFLTIGAHARTGAEECRHAAEGAAAIFAIGTCSSFGGVQAAAPNPTNANPLSEIITKHVINVPGCPPSEKNIVGSLMHYVLFGELPALDAFNRPKWAYGLRIHDLCERRGRFDAGEFVQSFGDENAKKGYCLYKVGCKGPYTFNNCSKLRFNSHTSWPIGAGHGCIGCSEPRFWDTMSPFEVPLGNRYQTAFRGAGADRSADSVGIVLLGATAIGIAAHAMISSGVKPK</sequence>